<dbReference type="InterPro" id="IPR002931">
    <property type="entry name" value="Transglutaminase-like"/>
</dbReference>
<accession>A0A9X7Z840</accession>
<organism evidence="2 3">
    <name type="scientific">Alicyclobacillus mengziensis</name>
    <dbReference type="NCBI Taxonomy" id="2931921"/>
    <lineage>
        <taxon>Bacteria</taxon>
        <taxon>Bacillati</taxon>
        <taxon>Bacillota</taxon>
        <taxon>Bacilli</taxon>
        <taxon>Bacillales</taxon>
        <taxon>Alicyclobacillaceae</taxon>
        <taxon>Alicyclobacillus</taxon>
    </lineage>
</organism>
<evidence type="ECO:0000259" key="1">
    <source>
        <dbReference type="Pfam" id="PF01841"/>
    </source>
</evidence>
<dbReference type="PANTHER" id="PTHR33490">
    <property type="entry name" value="BLR5614 PROTEIN-RELATED"/>
    <property type="match status" value="1"/>
</dbReference>
<dbReference type="SUPFAM" id="SSF54001">
    <property type="entry name" value="Cysteine proteinases"/>
    <property type="match status" value="1"/>
</dbReference>
<evidence type="ECO:0000313" key="2">
    <source>
        <dbReference type="EMBL" id="QSO49202.1"/>
    </source>
</evidence>
<keyword evidence="3" id="KW-1185">Reference proteome</keyword>
<dbReference type="PANTHER" id="PTHR33490:SF3">
    <property type="entry name" value="CONSERVED INTEGRAL MEMBRANE PROTEIN"/>
    <property type="match status" value="1"/>
</dbReference>
<dbReference type="Pfam" id="PF01841">
    <property type="entry name" value="Transglut_core"/>
    <property type="match status" value="1"/>
</dbReference>
<dbReference type="Proteomes" id="UP000663505">
    <property type="component" value="Chromosome"/>
</dbReference>
<dbReference type="EMBL" id="CP071182">
    <property type="protein sequence ID" value="QSO49202.1"/>
    <property type="molecule type" value="Genomic_DNA"/>
</dbReference>
<dbReference type="KEGG" id="afx:JZ786_09930"/>
<dbReference type="AlphaFoldDB" id="A0A9X7Z840"/>
<reference evidence="2 3" key="1">
    <citation type="submission" date="2021-02" db="EMBL/GenBank/DDBJ databases">
        <title>Alicyclobacillus curvatus sp. nov. and Alicyclobacillus mengziensis sp. nov., two acidophilic bacteria isolated from acid mine drainage.</title>
        <authorList>
            <person name="Huang Y."/>
        </authorList>
    </citation>
    <scope>NUCLEOTIDE SEQUENCE [LARGE SCALE GENOMIC DNA]</scope>
    <source>
        <strain evidence="2 3">S30H14</strain>
    </source>
</reference>
<feature type="domain" description="Transglutaminase-like" evidence="1">
    <location>
        <begin position="35"/>
        <end position="141"/>
    </location>
</feature>
<protein>
    <submittedName>
        <fullName evidence="2">Transglutaminase family protein</fullName>
    </submittedName>
</protein>
<proteinExistence type="predicted"/>
<dbReference type="Gene3D" id="3.10.620.30">
    <property type="match status" value="1"/>
</dbReference>
<sequence length="214" mass="23891">MRTLDVRLQTRDLTAFLAASSIVDLEAPHIQKKLEEIRSVSKSDEQQAKIAFEFVRDEIGHSFDLDSDVITIAASEVLEVKEGICFAKAHLLAALLRGLGIPAGFCYQRVTRKGTVESGFALHGLNAVYLPSREAWFRLDPRGNREGVNSQFSLDHEQLAYKIQPDIGEIDYPYVFTDPLSEVMASMKNSVDCHELFTKRPDAIDAGSLVEFES</sequence>
<dbReference type="InterPro" id="IPR038765">
    <property type="entry name" value="Papain-like_cys_pep_sf"/>
</dbReference>
<name>A0A9X7Z840_9BACL</name>
<evidence type="ECO:0000313" key="3">
    <source>
        <dbReference type="Proteomes" id="UP000663505"/>
    </source>
</evidence>
<gene>
    <name evidence="2" type="ORF">JZ786_09930</name>
</gene>